<feature type="chain" id="PRO_5014252470" evidence="1">
    <location>
        <begin position="21"/>
        <end position="140"/>
    </location>
</feature>
<dbReference type="AlphaFoldDB" id="A0A174S701"/>
<reference evidence="2 5" key="1">
    <citation type="submission" date="2015-09" db="EMBL/GenBank/DDBJ databases">
        <authorList>
            <consortium name="Pathogen Informatics"/>
        </authorList>
    </citation>
    <scope>NUCLEOTIDE SEQUENCE [LARGE SCALE GENOMIC DNA]</scope>
    <source>
        <strain evidence="2 5">2789STDY5834942</strain>
    </source>
</reference>
<evidence type="ECO:0000313" key="4">
    <source>
        <dbReference type="EMBL" id="OUN57234.1"/>
    </source>
</evidence>
<dbReference type="Proteomes" id="UP000196329">
    <property type="component" value="Unassembled WGS sequence"/>
</dbReference>
<accession>A0A174S701</accession>
<dbReference type="EMBL" id="NFHS01000001">
    <property type="protein sequence ID" value="OUN57234.1"/>
    <property type="molecule type" value="Genomic_DNA"/>
</dbReference>
<evidence type="ECO:0000313" key="3">
    <source>
        <dbReference type="EMBL" id="KAB4171199.1"/>
    </source>
</evidence>
<protein>
    <submittedName>
        <fullName evidence="3">DUF3244 domain-containing protein</fullName>
    </submittedName>
    <submittedName>
        <fullName evidence="2">Protein of uncharacterized function (DUF3244)</fullName>
    </submittedName>
</protein>
<dbReference type="EMBL" id="WCUG01000005">
    <property type="protein sequence ID" value="KAB4171199.1"/>
    <property type="molecule type" value="Genomic_DNA"/>
</dbReference>
<dbReference type="Proteomes" id="UP000095788">
    <property type="component" value="Unassembled WGS sequence"/>
</dbReference>
<dbReference type="RefSeq" id="WP_005831840.1">
    <property type="nucleotide sequence ID" value="NZ_CAXSKL010000012.1"/>
</dbReference>
<sequence>MKLRIILSVLLLFSLLKVDANSLANKSIASGRVAVFLYSNDIPFEILTTGKEDGSRSVVPLVPFVVFVDDFNYFIELDFIEGIGVVEIVISQSGSVIYSSSENILSPLRKYLQLPFGVSGEYCIEIKGDNGAYVYGCFEL</sequence>
<feature type="signal peptide" evidence="1">
    <location>
        <begin position="1"/>
        <end position="20"/>
    </location>
</feature>
<reference evidence="4" key="3">
    <citation type="journal article" date="2018" name="BMC Genomics">
        <title>Whole genome sequencing and function prediction of 133 gut anaerobes isolated from chicken caecum in pure cultures.</title>
        <authorList>
            <person name="Medvecky M."/>
            <person name="Cejkova D."/>
            <person name="Polansky O."/>
            <person name="Karasova D."/>
            <person name="Kubasova T."/>
            <person name="Cizek A."/>
            <person name="Rychlik I."/>
        </authorList>
    </citation>
    <scope>NUCLEOTIDE SEQUENCE</scope>
    <source>
        <strain evidence="4">An67</strain>
    </source>
</reference>
<proteinExistence type="predicted"/>
<dbReference type="EMBL" id="CZBF01000003">
    <property type="protein sequence ID" value="CUP90199.1"/>
    <property type="molecule type" value="Genomic_DNA"/>
</dbReference>
<name>A0A174S701_BACUN</name>
<dbReference type="Gene3D" id="2.60.40.3080">
    <property type="match status" value="1"/>
</dbReference>
<reference evidence="3 7" key="4">
    <citation type="journal article" date="2019" name="Nat. Med.">
        <title>A library of human gut bacterial isolates paired with longitudinal multiomics data enables mechanistic microbiome research.</title>
        <authorList>
            <person name="Poyet M."/>
            <person name="Groussin M."/>
            <person name="Gibbons S.M."/>
            <person name="Avila-Pacheco J."/>
            <person name="Jiang X."/>
            <person name="Kearney S.M."/>
            <person name="Perrotta A.R."/>
            <person name="Berdy B."/>
            <person name="Zhao S."/>
            <person name="Lieberman T.D."/>
            <person name="Swanson P.K."/>
            <person name="Smith M."/>
            <person name="Roesemann S."/>
            <person name="Alexander J.E."/>
            <person name="Rich S.A."/>
            <person name="Livny J."/>
            <person name="Vlamakis H."/>
            <person name="Clish C."/>
            <person name="Bullock K."/>
            <person name="Deik A."/>
            <person name="Scott J."/>
            <person name="Pierce K.A."/>
            <person name="Xavier R.J."/>
            <person name="Alm E.J."/>
        </authorList>
    </citation>
    <scope>NUCLEOTIDE SEQUENCE [LARGE SCALE GENOMIC DNA]</scope>
    <source>
        <strain evidence="3 7">BIOML-A27</strain>
    </source>
</reference>
<keyword evidence="1" id="KW-0732">Signal</keyword>
<evidence type="ECO:0000313" key="2">
    <source>
        <dbReference type="EMBL" id="CUP90199.1"/>
    </source>
</evidence>
<evidence type="ECO:0000256" key="1">
    <source>
        <dbReference type="SAM" id="SignalP"/>
    </source>
</evidence>
<reference evidence="6" key="2">
    <citation type="submission" date="2017-04" db="EMBL/GenBank/DDBJ databases">
        <title>Function of individual gut microbiota members based on whole genome sequencing of pure cultures obtained from chicken caecum.</title>
        <authorList>
            <person name="Medvecky M."/>
            <person name="Cejkova D."/>
            <person name="Polansky O."/>
            <person name="Karasova D."/>
            <person name="Kubasova T."/>
            <person name="Cizek A."/>
            <person name="Rychlik I."/>
        </authorList>
    </citation>
    <scope>NUCLEOTIDE SEQUENCE [LARGE SCALE GENOMIC DNA]</scope>
    <source>
        <strain evidence="6">An67</strain>
    </source>
</reference>
<gene>
    <name evidence="4" type="ORF">B5G17_02415</name>
    <name evidence="2" type="ORF">ERS852554_02210</name>
    <name evidence="3" type="ORF">GAQ59_06100</name>
</gene>
<evidence type="ECO:0000313" key="7">
    <source>
        <dbReference type="Proteomes" id="UP000433928"/>
    </source>
</evidence>
<dbReference type="Proteomes" id="UP000433928">
    <property type="component" value="Unassembled WGS sequence"/>
</dbReference>
<evidence type="ECO:0000313" key="6">
    <source>
        <dbReference type="Proteomes" id="UP000196329"/>
    </source>
</evidence>
<organism evidence="2 5">
    <name type="scientific">Bacteroides uniformis</name>
    <dbReference type="NCBI Taxonomy" id="820"/>
    <lineage>
        <taxon>Bacteria</taxon>
        <taxon>Pseudomonadati</taxon>
        <taxon>Bacteroidota</taxon>
        <taxon>Bacteroidia</taxon>
        <taxon>Bacteroidales</taxon>
        <taxon>Bacteroidaceae</taxon>
        <taxon>Bacteroides</taxon>
    </lineage>
</organism>
<dbReference type="GeneID" id="99752924"/>
<evidence type="ECO:0000313" key="5">
    <source>
        <dbReference type="Proteomes" id="UP000095788"/>
    </source>
</evidence>